<evidence type="ECO:0000313" key="2">
    <source>
        <dbReference type="Proteomes" id="UP000298112"/>
    </source>
</evidence>
<comment type="caution">
    <text evidence="1">The sequence shown here is derived from an EMBL/GenBank/DDBJ whole genome shotgun (WGS) entry which is preliminary data.</text>
</comment>
<organism evidence="1 2">
    <name type="scientific">Leptospira vanthielii</name>
    <dbReference type="NCBI Taxonomy" id="293085"/>
    <lineage>
        <taxon>Bacteria</taxon>
        <taxon>Pseudomonadati</taxon>
        <taxon>Spirochaetota</taxon>
        <taxon>Spirochaetia</taxon>
        <taxon>Leptospirales</taxon>
        <taxon>Leptospiraceae</taxon>
        <taxon>Leptospira</taxon>
    </lineage>
</organism>
<name>A0ABY2NR83_9LEPT</name>
<protein>
    <submittedName>
        <fullName evidence="1">Uncharacterized protein</fullName>
    </submittedName>
</protein>
<dbReference type="RefSeq" id="WP_135657999.1">
    <property type="nucleotide sequence ID" value="NZ_RQHF01000014.1"/>
</dbReference>
<reference evidence="2" key="1">
    <citation type="journal article" date="2019" name="PLoS Negl. Trop. Dis.">
        <title>Revisiting the worldwide diversity of Leptospira species in the environment.</title>
        <authorList>
            <person name="Vincent A.T."/>
            <person name="Schiettekatte O."/>
            <person name="Bourhy P."/>
            <person name="Veyrier F.J."/>
            <person name="Picardeau M."/>
        </authorList>
    </citation>
    <scope>NUCLEOTIDE SEQUENCE [LARGE SCALE GENOMIC DNA]</scope>
    <source>
        <strain evidence="2">201601955</strain>
    </source>
</reference>
<gene>
    <name evidence="1" type="ORF">EHQ95_07005</name>
</gene>
<dbReference type="Proteomes" id="UP000298112">
    <property type="component" value="Unassembled WGS sequence"/>
</dbReference>
<keyword evidence="2" id="KW-1185">Reference proteome</keyword>
<accession>A0ABY2NR83</accession>
<sequence length="137" mass="16202">MFDYLEKLPYQFKEQVFSYVQSVKSSTESIFKDAHIKYNKNLEDKLLRFAAIKKTFAIVSSTYWSIYNNLELLKKEGIHSFSIGSKYYSQSSKDYLEITEIYTKIENVLNDTGLKEHIYSPYDEVLILLNEQNRNKP</sequence>
<dbReference type="EMBL" id="RQHF01000014">
    <property type="protein sequence ID" value="TGM58474.1"/>
    <property type="molecule type" value="Genomic_DNA"/>
</dbReference>
<proteinExistence type="predicted"/>
<evidence type="ECO:0000313" key="1">
    <source>
        <dbReference type="EMBL" id="TGM58474.1"/>
    </source>
</evidence>